<dbReference type="InterPro" id="IPR027417">
    <property type="entry name" value="P-loop_NTPase"/>
</dbReference>
<evidence type="ECO:0000256" key="3">
    <source>
        <dbReference type="ARBA" id="ARBA00022840"/>
    </source>
</evidence>
<proteinExistence type="predicted"/>
<evidence type="ECO:0000256" key="1">
    <source>
        <dbReference type="ARBA" id="ARBA00022741"/>
    </source>
</evidence>
<protein>
    <submittedName>
        <fullName evidence="4">Uncharacterized protein</fullName>
    </submittedName>
</protein>
<accession>A0ABQ8C8J2</accession>
<feature type="non-terminal residue" evidence="4">
    <location>
        <position position="1"/>
    </location>
</feature>
<dbReference type="Gene3D" id="3.40.50.300">
    <property type="entry name" value="P-loop containing nucleotide triphosphate hydrolases"/>
    <property type="match status" value="1"/>
</dbReference>
<comment type="caution">
    <text evidence="4">The sequence shown here is derived from an EMBL/GenBank/DDBJ whole genome shotgun (WGS) entry which is preliminary data.</text>
</comment>
<name>A0ABQ8C8J2_BRANA</name>
<dbReference type="Proteomes" id="UP000824890">
    <property type="component" value="Unassembled WGS sequence"/>
</dbReference>
<dbReference type="InterPro" id="IPR050628">
    <property type="entry name" value="SNF2_RAD54_helicase_TF"/>
</dbReference>
<keyword evidence="5" id="KW-1185">Reference proteome</keyword>
<dbReference type="PANTHER" id="PTHR45626:SF16">
    <property type="entry name" value="ATP-DEPENDENT HELICASE ULS1"/>
    <property type="match status" value="1"/>
</dbReference>
<keyword evidence="3" id="KW-0067">ATP-binding</keyword>
<evidence type="ECO:0000313" key="4">
    <source>
        <dbReference type="EMBL" id="KAH0913381.1"/>
    </source>
</evidence>
<reference evidence="4 5" key="1">
    <citation type="submission" date="2021-05" db="EMBL/GenBank/DDBJ databases">
        <title>Genome Assembly of Synthetic Allotetraploid Brassica napus Reveals Homoeologous Exchanges between Subgenomes.</title>
        <authorList>
            <person name="Davis J.T."/>
        </authorList>
    </citation>
    <scope>NUCLEOTIDE SEQUENCE [LARGE SCALE GENOMIC DNA]</scope>
    <source>
        <strain evidence="5">cv. Da-Ae</strain>
        <tissue evidence="4">Seedling</tissue>
    </source>
</reference>
<evidence type="ECO:0000313" key="5">
    <source>
        <dbReference type="Proteomes" id="UP000824890"/>
    </source>
</evidence>
<gene>
    <name evidence="4" type="ORF">HID58_036702</name>
</gene>
<dbReference type="EMBL" id="JAGKQM010000009">
    <property type="protein sequence ID" value="KAH0913381.1"/>
    <property type="molecule type" value="Genomic_DNA"/>
</dbReference>
<keyword evidence="2" id="KW-0378">Hydrolase</keyword>
<dbReference type="PANTHER" id="PTHR45626">
    <property type="entry name" value="TRANSCRIPTION TERMINATION FACTOR 2-RELATED"/>
    <property type="match status" value="1"/>
</dbReference>
<keyword evidence="1" id="KW-0547">Nucleotide-binding</keyword>
<organism evidence="4 5">
    <name type="scientific">Brassica napus</name>
    <name type="common">Rape</name>
    <dbReference type="NCBI Taxonomy" id="3708"/>
    <lineage>
        <taxon>Eukaryota</taxon>
        <taxon>Viridiplantae</taxon>
        <taxon>Streptophyta</taxon>
        <taxon>Embryophyta</taxon>
        <taxon>Tracheophyta</taxon>
        <taxon>Spermatophyta</taxon>
        <taxon>Magnoliopsida</taxon>
        <taxon>eudicotyledons</taxon>
        <taxon>Gunneridae</taxon>
        <taxon>Pentapetalae</taxon>
        <taxon>rosids</taxon>
        <taxon>malvids</taxon>
        <taxon>Brassicales</taxon>
        <taxon>Brassicaceae</taxon>
        <taxon>Brassiceae</taxon>
        <taxon>Brassica</taxon>
    </lineage>
</organism>
<evidence type="ECO:0000256" key="2">
    <source>
        <dbReference type="ARBA" id="ARBA00022801"/>
    </source>
</evidence>
<sequence>EVARKLPYESSKLKIALDILSDGLIKRVREKTMVSQWTKMMDMLEDGLIGSSIQYRRFDWKMSLEARHKAIEDFNTLSELLWVSSRNHGETPLLKIKPLIELTALTRPVRVVWLTVKDSVEDHMIVLQVNDRISTNKKKMVASSSGKSDQLSFSAEDWNHLLMRSVHASAHKLRPGR</sequence>